<dbReference type="AlphaFoldDB" id="A0A5B8M765"/>
<keyword evidence="4 9" id="KW-0663">Pyridoxal phosphate</keyword>
<dbReference type="InterPro" id="IPR000277">
    <property type="entry name" value="Cys/Met-Metab_PyrdxlP-dep_enz"/>
</dbReference>
<dbReference type="GO" id="GO:0071269">
    <property type="term" value="P:L-homocysteine biosynthetic process"/>
    <property type="evidence" value="ECO:0007669"/>
    <property type="project" value="TreeGrafter"/>
</dbReference>
<dbReference type="EMBL" id="CP042305">
    <property type="protein sequence ID" value="QDZ15290.1"/>
    <property type="molecule type" value="Genomic_DNA"/>
</dbReference>
<evidence type="ECO:0000256" key="8">
    <source>
        <dbReference type="ARBA" id="ARBA00052699"/>
    </source>
</evidence>
<comment type="catalytic activity">
    <reaction evidence="8">
        <text>L-methionine + H2O = methanethiol + 2-oxobutanoate + NH4(+)</text>
        <dbReference type="Rhea" id="RHEA:23800"/>
        <dbReference type="ChEBI" id="CHEBI:15377"/>
        <dbReference type="ChEBI" id="CHEBI:16007"/>
        <dbReference type="ChEBI" id="CHEBI:16763"/>
        <dbReference type="ChEBI" id="CHEBI:28938"/>
        <dbReference type="ChEBI" id="CHEBI:57844"/>
        <dbReference type="EC" id="4.4.1.11"/>
    </reaction>
    <physiologicalReaction direction="left-to-right" evidence="8">
        <dbReference type="Rhea" id="RHEA:23801"/>
    </physiologicalReaction>
</comment>
<sequence length="429" mass="45887">MSETHRPDFETRQIHAGSVIDAEAQARVTPIYQTAGYVFDSFDDGEDRFAGRGGRAYSRNDNPTNVVAGRRIADLEGGVDGIVVASGQAAIAVALSALAGVGDHVLVTRSLYEGTNEMFRGILRRQGIEAEYVPDDASDEEWAARIRPTTKALYTESLPNPLGQVVDLERLAGIAHAHGVPVVVDNTVPTPYLERPIEHGADVVIHSTSKWLSGHGSVIGGAVVDGGRFDWAGSGRFPQLTEQPRAGVASFVDRFGDAAFGAYLRSVVVLEYGPTVPPTSTLLLLHGIETLSLRMERHVANAQRVAEWLEQRAEVTAVHYPGLASNPYFGLAQKYLPLGAGSIVSIDLAGGRDAARAFIDALQLISPMTHIGDVRTLAIHLGSTIHLKLTEQERLDAGITPGLIRLSIGLESARDIIADLERGLDAAAS</sequence>
<protein>
    <recommendedName>
        <fullName evidence="5">homocysteine desulfhydrase</fullName>
        <ecNumber evidence="5">4.4.1.2</ecNumber>
    </recommendedName>
    <alternativeName>
        <fullName evidence="6">Homocysteine desulfhydrase</fullName>
    </alternativeName>
</protein>
<comment type="catalytic activity">
    <reaction evidence="7">
        <text>L-homocysteine + H2O = 2-oxobutanoate + hydrogen sulfide + NH4(+) + H(+)</text>
        <dbReference type="Rhea" id="RHEA:14501"/>
        <dbReference type="ChEBI" id="CHEBI:15377"/>
        <dbReference type="ChEBI" id="CHEBI:15378"/>
        <dbReference type="ChEBI" id="CHEBI:16763"/>
        <dbReference type="ChEBI" id="CHEBI:28938"/>
        <dbReference type="ChEBI" id="CHEBI:29919"/>
        <dbReference type="ChEBI" id="CHEBI:58199"/>
        <dbReference type="EC" id="4.4.1.2"/>
    </reaction>
    <physiologicalReaction direction="left-to-right" evidence="7">
        <dbReference type="Rhea" id="RHEA:14502"/>
    </physiologicalReaction>
</comment>
<gene>
    <name evidence="11" type="ORF">FPZ11_11430</name>
</gene>
<keyword evidence="12" id="KW-1185">Reference proteome</keyword>
<evidence type="ECO:0000256" key="3">
    <source>
        <dbReference type="ARBA" id="ARBA00022679"/>
    </source>
</evidence>
<dbReference type="InterPro" id="IPR015424">
    <property type="entry name" value="PyrdxlP-dep_Trfase"/>
</dbReference>
<evidence type="ECO:0000256" key="9">
    <source>
        <dbReference type="PIRSR" id="PIRSR001434-2"/>
    </source>
</evidence>
<evidence type="ECO:0000313" key="11">
    <source>
        <dbReference type="EMBL" id="QDZ15290.1"/>
    </source>
</evidence>
<evidence type="ECO:0000256" key="5">
    <source>
        <dbReference type="ARBA" id="ARBA00047175"/>
    </source>
</evidence>
<dbReference type="Gene3D" id="3.90.1150.10">
    <property type="entry name" value="Aspartate Aminotransferase, domain 1"/>
    <property type="match status" value="1"/>
</dbReference>
<name>A0A5B8M765_9MICO</name>
<dbReference type="InterPro" id="IPR015421">
    <property type="entry name" value="PyrdxlP-dep_Trfase_major"/>
</dbReference>
<reference evidence="11 12" key="1">
    <citation type="submission" date="2019-07" db="EMBL/GenBank/DDBJ databases">
        <title>Full genome sequence of Humibacter sp. WJ7-1.</title>
        <authorList>
            <person name="Im W.-T."/>
        </authorList>
    </citation>
    <scope>NUCLEOTIDE SEQUENCE [LARGE SCALE GENOMIC DNA]</scope>
    <source>
        <strain evidence="11 12">WJ7-1</strain>
    </source>
</reference>
<comment type="cofactor">
    <cofactor evidence="1 10">
        <name>pyridoxal 5'-phosphate</name>
        <dbReference type="ChEBI" id="CHEBI:597326"/>
    </cofactor>
</comment>
<evidence type="ECO:0000313" key="12">
    <source>
        <dbReference type="Proteomes" id="UP000320216"/>
    </source>
</evidence>
<dbReference type="EC" id="4.4.1.2" evidence="5"/>
<dbReference type="Gene3D" id="3.40.640.10">
    <property type="entry name" value="Type I PLP-dependent aspartate aminotransferase-like (Major domain)"/>
    <property type="match status" value="1"/>
</dbReference>
<dbReference type="CDD" id="cd00614">
    <property type="entry name" value="CGS_like"/>
    <property type="match status" value="1"/>
</dbReference>
<dbReference type="RefSeq" id="WP_146321024.1">
    <property type="nucleotide sequence ID" value="NZ_CP042305.1"/>
</dbReference>
<organism evidence="11 12">
    <name type="scientific">Humibacter ginsenosidimutans</name>
    <dbReference type="NCBI Taxonomy" id="2599293"/>
    <lineage>
        <taxon>Bacteria</taxon>
        <taxon>Bacillati</taxon>
        <taxon>Actinomycetota</taxon>
        <taxon>Actinomycetes</taxon>
        <taxon>Micrococcales</taxon>
        <taxon>Microbacteriaceae</taxon>
        <taxon>Humibacter</taxon>
    </lineage>
</organism>
<feature type="modified residue" description="N6-(pyridoxal phosphate)lysine" evidence="9">
    <location>
        <position position="210"/>
    </location>
</feature>
<dbReference type="PIRSF" id="PIRSF001434">
    <property type="entry name" value="CGS"/>
    <property type="match status" value="1"/>
</dbReference>
<proteinExistence type="inferred from homology"/>
<dbReference type="Proteomes" id="UP000320216">
    <property type="component" value="Chromosome"/>
</dbReference>
<dbReference type="PANTHER" id="PTHR43797:SF2">
    <property type="entry name" value="HOMOCYSTEINE_CYSTEINE SYNTHASE"/>
    <property type="match status" value="1"/>
</dbReference>
<dbReference type="SUPFAM" id="SSF53383">
    <property type="entry name" value="PLP-dependent transferases"/>
    <property type="match status" value="1"/>
</dbReference>
<evidence type="ECO:0000256" key="2">
    <source>
        <dbReference type="ARBA" id="ARBA00009077"/>
    </source>
</evidence>
<evidence type="ECO:0000256" key="7">
    <source>
        <dbReference type="ARBA" id="ARBA00048780"/>
    </source>
</evidence>
<dbReference type="GO" id="GO:0006535">
    <property type="term" value="P:cysteine biosynthetic process from serine"/>
    <property type="evidence" value="ECO:0007669"/>
    <property type="project" value="TreeGrafter"/>
</dbReference>
<comment type="similarity">
    <text evidence="2 10">Belongs to the trans-sulfuration enzymes family.</text>
</comment>
<dbReference type="FunFam" id="3.40.640.10:FF:000046">
    <property type="entry name" value="Cystathionine gamma-lyase"/>
    <property type="match status" value="1"/>
</dbReference>
<evidence type="ECO:0000256" key="6">
    <source>
        <dbReference type="ARBA" id="ARBA00047199"/>
    </source>
</evidence>
<evidence type="ECO:0000256" key="10">
    <source>
        <dbReference type="RuleBase" id="RU362118"/>
    </source>
</evidence>
<dbReference type="OrthoDB" id="9780685at2"/>
<evidence type="ECO:0000256" key="4">
    <source>
        <dbReference type="ARBA" id="ARBA00022898"/>
    </source>
</evidence>
<dbReference type="GO" id="GO:0003961">
    <property type="term" value="F:O-acetylhomoserine aminocarboxypropyltransferase activity"/>
    <property type="evidence" value="ECO:0007669"/>
    <property type="project" value="TreeGrafter"/>
</dbReference>
<evidence type="ECO:0000256" key="1">
    <source>
        <dbReference type="ARBA" id="ARBA00001933"/>
    </source>
</evidence>
<dbReference type="KEGG" id="huw:FPZ11_11430"/>
<dbReference type="InterPro" id="IPR006235">
    <property type="entry name" value="OAc-hSer/O-AcSer_sulfhydrylase"/>
</dbReference>
<accession>A0A5B8M765</accession>
<dbReference type="InterPro" id="IPR015422">
    <property type="entry name" value="PyrdxlP-dep_Trfase_small"/>
</dbReference>
<dbReference type="GO" id="GO:0004124">
    <property type="term" value="F:cysteine synthase activity"/>
    <property type="evidence" value="ECO:0007669"/>
    <property type="project" value="TreeGrafter"/>
</dbReference>
<dbReference type="GO" id="GO:0019346">
    <property type="term" value="P:transsulfuration"/>
    <property type="evidence" value="ECO:0007669"/>
    <property type="project" value="InterPro"/>
</dbReference>
<dbReference type="GO" id="GO:0005737">
    <property type="term" value="C:cytoplasm"/>
    <property type="evidence" value="ECO:0007669"/>
    <property type="project" value="TreeGrafter"/>
</dbReference>
<keyword evidence="3 11" id="KW-0808">Transferase</keyword>
<dbReference type="PANTHER" id="PTHR43797">
    <property type="entry name" value="HOMOCYSTEINE/CYSTEINE SYNTHASE"/>
    <property type="match status" value="1"/>
</dbReference>
<dbReference type="GO" id="GO:0030170">
    <property type="term" value="F:pyridoxal phosphate binding"/>
    <property type="evidence" value="ECO:0007669"/>
    <property type="project" value="InterPro"/>
</dbReference>
<dbReference type="GO" id="GO:0018826">
    <property type="term" value="F:methionine gamma-lyase activity"/>
    <property type="evidence" value="ECO:0007669"/>
    <property type="project" value="UniProtKB-EC"/>
</dbReference>
<dbReference type="GO" id="GO:0047982">
    <property type="term" value="F:homocysteine desulfhydrase activity"/>
    <property type="evidence" value="ECO:0007669"/>
    <property type="project" value="UniProtKB-EC"/>
</dbReference>
<dbReference type="Pfam" id="PF01053">
    <property type="entry name" value="Cys_Met_Meta_PP"/>
    <property type="match status" value="1"/>
</dbReference>